<evidence type="ECO:0000313" key="4">
    <source>
        <dbReference type="Proteomes" id="UP000613193"/>
    </source>
</evidence>
<gene>
    <name evidence="3" type="ORF">I5M19_18080</name>
</gene>
<accession>A0A934PY69</accession>
<keyword evidence="4" id="KW-1185">Reference proteome</keyword>
<feature type="domain" description="Outer membrane protein beta-barrel" evidence="2">
    <location>
        <begin position="47"/>
        <end position="193"/>
    </location>
</feature>
<dbReference type="Pfam" id="PF13568">
    <property type="entry name" value="OMP_b-brl_2"/>
    <property type="match status" value="1"/>
</dbReference>
<dbReference type="RefSeq" id="WP_200067782.1">
    <property type="nucleotide sequence ID" value="NZ_JAEHFW010000004.1"/>
</dbReference>
<proteinExistence type="predicted"/>
<feature type="chain" id="PRO_5038095056" evidence="1">
    <location>
        <begin position="20"/>
        <end position="222"/>
    </location>
</feature>
<dbReference type="EMBL" id="JAEHFW010000004">
    <property type="protein sequence ID" value="MBK0381236.1"/>
    <property type="molecule type" value="Genomic_DNA"/>
</dbReference>
<evidence type="ECO:0000259" key="2">
    <source>
        <dbReference type="Pfam" id="PF13568"/>
    </source>
</evidence>
<evidence type="ECO:0000313" key="3">
    <source>
        <dbReference type="EMBL" id="MBK0381236.1"/>
    </source>
</evidence>
<comment type="caution">
    <text evidence="3">The sequence shown here is derived from an EMBL/GenBank/DDBJ whole genome shotgun (WGS) entry which is preliminary data.</text>
</comment>
<name>A0A934PY69_9SPHI</name>
<sequence>MKKTLFLAISLFIAGSVSAQRYHNPRRPPHRMMRQERRPVDDFYQPKVGITGGLNISNTVDAYNSNFSTSSITGVHAGLTFEIPLVYPLSFAPEILYSQKGYKAETNYGQFKQRTNYIDIPLLAKLRVVRGFNIVAGPQLTFLTSTKNIYDDGFNTVYEERYNNRGDKSYIAGVVGVGIDLNRNVELRARYNIDLQQNTPDDGSVPDYRNQVFQVGLGFRFQ</sequence>
<reference evidence="3" key="1">
    <citation type="submission" date="2020-12" db="EMBL/GenBank/DDBJ databases">
        <title>Bacterial novel species Mucilaginibacter sp. SD-g isolated from soil.</title>
        <authorList>
            <person name="Jung H.-Y."/>
        </authorList>
    </citation>
    <scope>NUCLEOTIDE SEQUENCE</scope>
    <source>
        <strain evidence="3">SD-g</strain>
    </source>
</reference>
<evidence type="ECO:0000256" key="1">
    <source>
        <dbReference type="SAM" id="SignalP"/>
    </source>
</evidence>
<keyword evidence="1" id="KW-0732">Signal</keyword>
<protein>
    <submittedName>
        <fullName evidence="3">PorT family protein</fullName>
    </submittedName>
</protein>
<feature type="signal peptide" evidence="1">
    <location>
        <begin position="1"/>
        <end position="19"/>
    </location>
</feature>
<dbReference type="Proteomes" id="UP000613193">
    <property type="component" value="Unassembled WGS sequence"/>
</dbReference>
<dbReference type="InterPro" id="IPR025665">
    <property type="entry name" value="Beta-barrel_OMP_2"/>
</dbReference>
<organism evidence="3 4">
    <name type="scientific">Mucilaginibacter segetis</name>
    <dbReference type="NCBI Taxonomy" id="2793071"/>
    <lineage>
        <taxon>Bacteria</taxon>
        <taxon>Pseudomonadati</taxon>
        <taxon>Bacteroidota</taxon>
        <taxon>Sphingobacteriia</taxon>
        <taxon>Sphingobacteriales</taxon>
        <taxon>Sphingobacteriaceae</taxon>
        <taxon>Mucilaginibacter</taxon>
    </lineage>
</organism>
<dbReference type="AlphaFoldDB" id="A0A934PY69"/>